<dbReference type="GO" id="GO:0016994">
    <property type="term" value="F:precorrin-6A reductase activity"/>
    <property type="evidence" value="ECO:0007669"/>
    <property type="project" value="InterPro"/>
</dbReference>
<dbReference type="NCBIfam" id="TIGR00715">
    <property type="entry name" value="precor6x_red"/>
    <property type="match status" value="1"/>
</dbReference>
<dbReference type="PANTHER" id="PTHR36925">
    <property type="entry name" value="COBALT-PRECORRIN-6A REDUCTASE"/>
    <property type="match status" value="1"/>
</dbReference>
<dbReference type="Pfam" id="PF02571">
    <property type="entry name" value="CbiJ"/>
    <property type="match status" value="1"/>
</dbReference>
<name>A0A838BMP1_9HYPH</name>
<dbReference type="Proteomes" id="UP000572984">
    <property type="component" value="Unassembled WGS sequence"/>
</dbReference>
<dbReference type="EMBL" id="JACDXJ010000001">
    <property type="protein sequence ID" value="MBA1156700.1"/>
    <property type="molecule type" value="Genomic_DNA"/>
</dbReference>
<dbReference type="SUPFAM" id="SSF110399">
    <property type="entry name" value="ThiG-like"/>
    <property type="match status" value="1"/>
</dbReference>
<accession>A0A838BMP1</accession>
<evidence type="ECO:0000313" key="5">
    <source>
        <dbReference type="Proteomes" id="UP000572984"/>
    </source>
</evidence>
<keyword evidence="3 4" id="KW-0560">Oxidoreductase</keyword>
<proteinExistence type="predicted"/>
<organism evidence="4 5">
    <name type="scientific">Microvirga mediterraneensis</name>
    <dbReference type="NCBI Taxonomy" id="2754695"/>
    <lineage>
        <taxon>Bacteria</taxon>
        <taxon>Pseudomonadati</taxon>
        <taxon>Pseudomonadota</taxon>
        <taxon>Alphaproteobacteria</taxon>
        <taxon>Hyphomicrobiales</taxon>
        <taxon>Methylobacteriaceae</taxon>
        <taxon>Microvirga</taxon>
    </lineage>
</organism>
<dbReference type="InterPro" id="IPR003723">
    <property type="entry name" value="Precorrin-6x_reduct"/>
</dbReference>
<comment type="caution">
    <text evidence="4">The sequence shown here is derived from an EMBL/GenBank/DDBJ whole genome shotgun (WGS) entry which is preliminary data.</text>
</comment>
<evidence type="ECO:0000256" key="2">
    <source>
        <dbReference type="ARBA" id="ARBA00022573"/>
    </source>
</evidence>
<dbReference type="RefSeq" id="WP_181052234.1">
    <property type="nucleotide sequence ID" value="NZ_JACDXJ010000001.1"/>
</dbReference>
<comment type="pathway">
    <text evidence="1">Cofactor biosynthesis; adenosylcobalamin biosynthesis.</text>
</comment>
<protein>
    <submittedName>
        <fullName evidence="4">Cobalt-precorrin-6A reductase</fullName>
        <ecNumber evidence="4">1.3.1.106</ecNumber>
    </submittedName>
</protein>
<keyword evidence="5" id="KW-1185">Reference proteome</keyword>
<dbReference type="AlphaFoldDB" id="A0A838BMP1"/>
<evidence type="ECO:0000256" key="3">
    <source>
        <dbReference type="ARBA" id="ARBA00023002"/>
    </source>
</evidence>
<keyword evidence="2" id="KW-0169">Cobalamin biosynthesis</keyword>
<dbReference type="UniPathway" id="UPA00148"/>
<dbReference type="GO" id="GO:0009236">
    <property type="term" value="P:cobalamin biosynthetic process"/>
    <property type="evidence" value="ECO:0007669"/>
    <property type="project" value="UniProtKB-UniPathway"/>
</dbReference>
<reference evidence="4 5" key="1">
    <citation type="submission" date="2020-07" db="EMBL/GenBank/DDBJ databases">
        <title>Draft genome and description of Microvirga mediterraneensis Marseille-Q2068 sp. nov.</title>
        <authorList>
            <person name="Boxberger M."/>
        </authorList>
    </citation>
    <scope>NUCLEOTIDE SEQUENCE [LARGE SCALE GENOMIC DNA]</scope>
    <source>
        <strain evidence="4 5">Marseille-Q2068</strain>
    </source>
</reference>
<dbReference type="PANTHER" id="PTHR36925:SF1">
    <property type="entry name" value="COBALT-PRECORRIN-6A REDUCTASE"/>
    <property type="match status" value="1"/>
</dbReference>
<dbReference type="PROSITE" id="PS51014">
    <property type="entry name" value="COBK_CBIJ"/>
    <property type="match status" value="1"/>
</dbReference>
<evidence type="ECO:0000313" key="4">
    <source>
        <dbReference type="EMBL" id="MBA1156700.1"/>
    </source>
</evidence>
<dbReference type="EC" id="1.3.1.106" evidence="4"/>
<dbReference type="NCBIfam" id="NF005968">
    <property type="entry name" value="PRK08057.1-2"/>
    <property type="match status" value="1"/>
</dbReference>
<evidence type="ECO:0000256" key="1">
    <source>
        <dbReference type="ARBA" id="ARBA00004953"/>
    </source>
</evidence>
<gene>
    <name evidence="4" type="ORF">H0S73_11240</name>
</gene>
<sequence>MRILILGGTTEASALAARLAGRSDLSPLLSMAGRTSDPRPMPIPTRIGGFGGVAGLAGFLREERIEAVIDATHPFAAVMSRNAAEACAQVQVTLLALHRPAWTPQAGDHWIEVPSMEAAVEALGEAPRRVFLTVGRLELAPFAAAAQHIYLVRTIEPIGDALPVPNVVAIQDRAPFHEDAERMLMQRERVDVVVTKNSGGAATYPKIAAARALGVPVVMVARPEKPRGVEEVASVDGALDWLKRLQGRTP</sequence>